<comment type="caution">
    <text evidence="1">The sequence shown here is derived from an EMBL/GenBank/DDBJ whole genome shotgun (WGS) entry which is preliminary data.</text>
</comment>
<evidence type="ECO:0000313" key="1">
    <source>
        <dbReference type="EMBL" id="KAJ5116351.1"/>
    </source>
</evidence>
<dbReference type="OrthoDB" id="3352776at2759"/>
<gene>
    <name evidence="1" type="ORF">N7456_000699</name>
</gene>
<dbReference type="EMBL" id="JAPQKH010000001">
    <property type="protein sequence ID" value="KAJ5116351.1"/>
    <property type="molecule type" value="Genomic_DNA"/>
</dbReference>
<evidence type="ECO:0000313" key="2">
    <source>
        <dbReference type="Proteomes" id="UP001149165"/>
    </source>
</evidence>
<dbReference type="AlphaFoldDB" id="A0A9W9GCM3"/>
<organism evidence="1 2">
    <name type="scientific">Penicillium angulare</name>
    <dbReference type="NCBI Taxonomy" id="116970"/>
    <lineage>
        <taxon>Eukaryota</taxon>
        <taxon>Fungi</taxon>
        <taxon>Dikarya</taxon>
        <taxon>Ascomycota</taxon>
        <taxon>Pezizomycotina</taxon>
        <taxon>Eurotiomycetes</taxon>
        <taxon>Eurotiomycetidae</taxon>
        <taxon>Eurotiales</taxon>
        <taxon>Aspergillaceae</taxon>
        <taxon>Penicillium</taxon>
    </lineage>
</organism>
<proteinExistence type="predicted"/>
<sequence length="178" mass="19597">MTSRASLIESTQSLLHALTTNSPITTITSTFTSSPEPLIHEHGLQQLAPFLGRSFTGADGISQYFDILSQFLEIKSMDFEPDSEWIVDESTMCVCLRGTATFIWKETNNSWGETFVYRIKLAREDSGAKKGQLLVSEYKVWADTGAAYLARIGRLRDDGNSGRLNLLGSGLNVYGSCG</sequence>
<reference evidence="1" key="2">
    <citation type="journal article" date="2023" name="IMA Fungus">
        <title>Comparative genomic study of the Penicillium genus elucidates a diverse pangenome and 15 lateral gene transfer events.</title>
        <authorList>
            <person name="Petersen C."/>
            <person name="Sorensen T."/>
            <person name="Nielsen M.R."/>
            <person name="Sondergaard T.E."/>
            <person name="Sorensen J.L."/>
            <person name="Fitzpatrick D.A."/>
            <person name="Frisvad J.C."/>
            <person name="Nielsen K.L."/>
        </authorList>
    </citation>
    <scope>NUCLEOTIDE SEQUENCE</scope>
    <source>
        <strain evidence="1">IBT 30069</strain>
    </source>
</reference>
<name>A0A9W9GCM3_9EURO</name>
<accession>A0A9W9GCM3</accession>
<keyword evidence="2" id="KW-1185">Reference proteome</keyword>
<reference evidence="1" key="1">
    <citation type="submission" date="2022-11" db="EMBL/GenBank/DDBJ databases">
        <authorList>
            <person name="Petersen C."/>
        </authorList>
    </citation>
    <scope>NUCLEOTIDE SEQUENCE</scope>
    <source>
        <strain evidence="1">IBT 30069</strain>
    </source>
</reference>
<evidence type="ECO:0008006" key="3">
    <source>
        <dbReference type="Google" id="ProtNLM"/>
    </source>
</evidence>
<dbReference type="Proteomes" id="UP001149165">
    <property type="component" value="Unassembled WGS sequence"/>
</dbReference>
<protein>
    <recommendedName>
        <fullName evidence="3">SnoaL-like domain-containing protein</fullName>
    </recommendedName>
</protein>